<keyword evidence="2" id="KW-0732">Signal</keyword>
<evidence type="ECO:0000256" key="1">
    <source>
        <dbReference type="ARBA" id="ARBA00009743"/>
    </source>
</evidence>
<comment type="similarity">
    <text evidence="1">Belongs to the glycosyl hydrolase 27 family.</text>
</comment>
<comment type="caution">
    <text evidence="6">The sequence shown here is derived from an EMBL/GenBank/DDBJ whole genome shotgun (WGS) entry which is preliminary data.</text>
</comment>
<dbReference type="InterPro" id="IPR013780">
    <property type="entry name" value="Glyco_hydro_b"/>
</dbReference>
<evidence type="ECO:0000256" key="3">
    <source>
        <dbReference type="ARBA" id="ARBA00022801"/>
    </source>
</evidence>
<dbReference type="PANTHER" id="PTHR11452">
    <property type="entry name" value="ALPHA-GALACTOSIDASE/ALPHA-N-ACETYLGALACTOSAMINIDASE"/>
    <property type="match status" value="1"/>
</dbReference>
<reference evidence="6 7" key="1">
    <citation type="submission" date="2019-05" db="EMBL/GenBank/DDBJ databases">
        <title>Tamlana fucoidanivorans sp. nov., isolated from the surface of algae collected from Fujian province in China.</title>
        <authorList>
            <person name="Li J."/>
        </authorList>
    </citation>
    <scope>NUCLEOTIDE SEQUENCE [LARGE SCALE GENOMIC DNA]</scope>
    <source>
        <strain evidence="6 7">CW2-9</strain>
    </source>
</reference>
<keyword evidence="7" id="KW-1185">Reference proteome</keyword>
<name>A0A5C4SP59_9FLAO</name>
<dbReference type="RefSeq" id="WP_139695078.1">
    <property type="nucleotide sequence ID" value="NZ_CP074074.1"/>
</dbReference>
<dbReference type="InterPro" id="IPR013785">
    <property type="entry name" value="Aldolase_TIM"/>
</dbReference>
<dbReference type="Pfam" id="PF17801">
    <property type="entry name" value="Melibiase_C"/>
    <property type="match status" value="1"/>
</dbReference>
<dbReference type="Gene3D" id="3.20.20.70">
    <property type="entry name" value="Aldolase class I"/>
    <property type="match status" value="1"/>
</dbReference>
<dbReference type="SUPFAM" id="SSF51011">
    <property type="entry name" value="Glycosyl hydrolase domain"/>
    <property type="match status" value="1"/>
</dbReference>
<dbReference type="AlphaFoldDB" id="A0A5C4SP59"/>
<evidence type="ECO:0000313" key="7">
    <source>
        <dbReference type="Proteomes" id="UP000308713"/>
    </source>
</evidence>
<dbReference type="Gene3D" id="2.60.40.1180">
    <property type="entry name" value="Golgi alpha-mannosidase II"/>
    <property type="match status" value="1"/>
</dbReference>
<dbReference type="InterPro" id="IPR041233">
    <property type="entry name" value="Melibiase_C"/>
</dbReference>
<dbReference type="OrthoDB" id="1031955at2"/>
<dbReference type="Proteomes" id="UP000308713">
    <property type="component" value="Unassembled WGS sequence"/>
</dbReference>
<gene>
    <name evidence="6" type="ORF">FGF67_03450</name>
</gene>
<dbReference type="PROSITE" id="PS51257">
    <property type="entry name" value="PROKAR_LIPOPROTEIN"/>
    <property type="match status" value="1"/>
</dbReference>
<feature type="domain" description="Alpha galactosidase C-terminal" evidence="5">
    <location>
        <begin position="621"/>
        <end position="681"/>
    </location>
</feature>
<dbReference type="SUPFAM" id="SSF51445">
    <property type="entry name" value="(Trans)glycosidases"/>
    <property type="match status" value="1"/>
</dbReference>
<dbReference type="InterPro" id="IPR017853">
    <property type="entry name" value="GH"/>
</dbReference>
<dbReference type="GO" id="GO:0005975">
    <property type="term" value="P:carbohydrate metabolic process"/>
    <property type="evidence" value="ECO:0007669"/>
    <property type="project" value="InterPro"/>
</dbReference>
<evidence type="ECO:0000313" key="6">
    <source>
        <dbReference type="EMBL" id="TNJ46064.1"/>
    </source>
</evidence>
<keyword evidence="4" id="KW-0326">Glycosidase</keyword>
<organism evidence="6 7">
    <name type="scientific">Allotamlana fucoidanivorans</name>
    <dbReference type="NCBI Taxonomy" id="2583814"/>
    <lineage>
        <taxon>Bacteria</taxon>
        <taxon>Pseudomonadati</taxon>
        <taxon>Bacteroidota</taxon>
        <taxon>Flavobacteriia</taxon>
        <taxon>Flavobacteriales</taxon>
        <taxon>Flavobacteriaceae</taxon>
        <taxon>Allotamlana</taxon>
    </lineage>
</organism>
<protein>
    <recommendedName>
        <fullName evidence="5">Alpha galactosidase C-terminal domain-containing protein</fullName>
    </recommendedName>
</protein>
<keyword evidence="3" id="KW-0378">Hydrolase</keyword>
<evidence type="ECO:0000259" key="5">
    <source>
        <dbReference type="Pfam" id="PF17801"/>
    </source>
</evidence>
<dbReference type="PANTHER" id="PTHR11452:SF33">
    <property type="entry name" value="ALPHA-GALACTOSIDASE 2"/>
    <property type="match status" value="1"/>
</dbReference>
<dbReference type="InterPro" id="IPR002241">
    <property type="entry name" value="Glyco_hydro_27"/>
</dbReference>
<dbReference type="GO" id="GO:0004553">
    <property type="term" value="F:hydrolase activity, hydrolyzing O-glycosyl compounds"/>
    <property type="evidence" value="ECO:0007669"/>
    <property type="project" value="InterPro"/>
</dbReference>
<dbReference type="EMBL" id="VDCS01000003">
    <property type="protein sequence ID" value="TNJ46064.1"/>
    <property type="molecule type" value="Genomic_DNA"/>
</dbReference>
<accession>A0A5C4SP59</accession>
<sequence length="779" mass="88025">MKKVYLKGLFSIFVTLAIVSCKKKTITNINNEYVSVKINKGKIDISSSVNNELKASFKVLGEIELQEYLPFTDDIWGKGKQLVFLHGDRKGYKTTIALYSGNPFVHLSTTICNNEKEDVVFSELDIGTISLSVGSEFDSLNTLGTGGLKTVKNSEGSYLYSMLSNPENRNSILTGWLTQSKGVGTFYPKITTENDKIQSYELKAGLEFGHFKIKKEEKRSTDTMILGFFNDGREGLELYGNHLAKAYNINLPKKPEVYCTWYHRDLNGSGASTEEDLKENVEYISENLADFGLNTIQIDDHWQSSLIKGLNYKNKKEFKEHKLGGGPIKTFAESNFNYPSGMRHTANAIIESKLVPGIWFMPFSGDKHNSYFNTEIFATDAKTGLPFEAKKWSGTIIDATNPKGEMFLRERFKRLYNWGYRYFKIDGLHTGAPSENVYVNRSYNGVNSYANAKIYNDDLTFTECFRRGITILKEEAPDAFLLGCTITQNMSAFTSSIGAVHAMRVGPDNDTARNGDWKNITKGADYAGNLYFLNNKVWYNDPDPYYVRNTNPLNKARWMVSWQAVSGVMGTSSMQYANLTAERLNLIKRALPTHNLTARPVDILENEKPKIWMVQNDRLSIVGLFNWYEQKETKIEYSLDKLGLDISKQYGVFDFWKNKYLGKINEELTSTLAPASCQILALKEIKSYPQVISTSRHITQGLIDIVNESWNTLSKTLSGTSKVVKGDSYELRVILPEDGGIPKTAMCDGKAMDVVLDGEIARLTYLPEETGNVNWKIRF</sequence>
<evidence type="ECO:0000256" key="4">
    <source>
        <dbReference type="ARBA" id="ARBA00023295"/>
    </source>
</evidence>
<proteinExistence type="inferred from homology"/>
<evidence type="ECO:0000256" key="2">
    <source>
        <dbReference type="ARBA" id="ARBA00022729"/>
    </source>
</evidence>